<feature type="compositionally biased region" description="Gly residues" evidence="1">
    <location>
        <begin position="79"/>
        <end position="105"/>
    </location>
</feature>
<evidence type="ECO:0000313" key="2">
    <source>
        <dbReference type="EMBL" id="MBJ3806059.1"/>
    </source>
</evidence>
<evidence type="ECO:0008006" key="4">
    <source>
        <dbReference type="Google" id="ProtNLM"/>
    </source>
</evidence>
<protein>
    <recommendedName>
        <fullName evidence="4">Secreted protein</fullName>
    </recommendedName>
</protein>
<accession>A0ABS0WYY6</accession>
<organism evidence="2 3">
    <name type="scientific">Streptomyces flavofungini</name>
    <dbReference type="NCBI Taxonomy" id="68200"/>
    <lineage>
        <taxon>Bacteria</taxon>
        <taxon>Bacillati</taxon>
        <taxon>Actinomycetota</taxon>
        <taxon>Actinomycetes</taxon>
        <taxon>Kitasatosporales</taxon>
        <taxon>Streptomycetaceae</taxon>
        <taxon>Streptomyces</taxon>
    </lineage>
</organism>
<proteinExistence type="predicted"/>
<gene>
    <name evidence="2" type="ORF">JGB26_02800</name>
</gene>
<feature type="compositionally biased region" description="Gly residues" evidence="1">
    <location>
        <begin position="146"/>
        <end position="155"/>
    </location>
</feature>
<feature type="region of interest" description="Disordered" evidence="1">
    <location>
        <begin position="51"/>
        <end position="198"/>
    </location>
</feature>
<reference evidence="2 3" key="1">
    <citation type="submission" date="2020-12" db="EMBL/GenBank/DDBJ databases">
        <title>Streptomyces typhae sp. nov., a novel endophytic actinomycete isolated from the root of cattail pollen (Typha angustifolia L.).</title>
        <authorList>
            <person name="Peng C."/>
            <person name="Liu C."/>
        </authorList>
    </citation>
    <scope>NUCLEOTIDE SEQUENCE [LARGE SCALE GENOMIC DNA]</scope>
    <source>
        <strain evidence="2 3">JCM 4753</strain>
    </source>
</reference>
<feature type="compositionally biased region" description="Low complexity" evidence="1">
    <location>
        <begin position="120"/>
        <end position="143"/>
    </location>
</feature>
<sequence>MLRGAWSGGRGRRGAIAGASAVVLGLGGLLAACGGDGRDGYVATGAAGGVPEKGPGKGVGPSGDVEFVPLDGEPSGKPPGKGSGKAGSGAADGSGGGEGESGGNGRPSDGGSSGADGPEGKSPGSSTSSGSPDASSGPSTGHSGHSDGGSGGSGGDNATRPGPPSDPGPSTPPKPKPNPKPKPPTPATLKVGAPRREAADKRWCEDVTLTFRNTGGTSVRSGSVTLGTHIIGALGVDWGTIEATRKLPAPIRAGRTVRKTWPICVDWWRVPLGMRIETRDVDVQWK</sequence>
<dbReference type="PROSITE" id="PS51257">
    <property type="entry name" value="PROKAR_LIPOPROTEIN"/>
    <property type="match status" value="1"/>
</dbReference>
<dbReference type="RefSeq" id="WP_190118647.1">
    <property type="nucleotide sequence ID" value="NZ_BMVR01000011.1"/>
</dbReference>
<dbReference type="Proteomes" id="UP000634780">
    <property type="component" value="Unassembled WGS sequence"/>
</dbReference>
<comment type="caution">
    <text evidence="2">The sequence shown here is derived from an EMBL/GenBank/DDBJ whole genome shotgun (WGS) entry which is preliminary data.</text>
</comment>
<evidence type="ECO:0000313" key="3">
    <source>
        <dbReference type="Proteomes" id="UP000634780"/>
    </source>
</evidence>
<dbReference type="EMBL" id="JAEKOZ010000001">
    <property type="protein sequence ID" value="MBJ3806059.1"/>
    <property type="molecule type" value="Genomic_DNA"/>
</dbReference>
<name>A0ABS0WYY6_9ACTN</name>
<keyword evidence="3" id="KW-1185">Reference proteome</keyword>
<evidence type="ECO:0000256" key="1">
    <source>
        <dbReference type="SAM" id="MobiDB-lite"/>
    </source>
</evidence>
<feature type="compositionally biased region" description="Pro residues" evidence="1">
    <location>
        <begin position="161"/>
        <end position="186"/>
    </location>
</feature>